<dbReference type="AlphaFoldDB" id="C9W4J9"/>
<protein>
    <submittedName>
        <fullName evidence="2">Termicin</fullName>
    </submittedName>
</protein>
<evidence type="ECO:0000313" key="2">
    <source>
        <dbReference type="EMBL" id="ACO36885.1"/>
    </source>
</evidence>
<dbReference type="SUPFAM" id="SSF57095">
    <property type="entry name" value="Scorpion toxin-like"/>
    <property type="match status" value="1"/>
</dbReference>
<sequence length="62" mass="6830">MRTLCILLVFLVAVCVFIAQLPAAADCDQQSCWVTCQRKYTINFRNAFCDGSSCQCVFVTGG</sequence>
<proteinExistence type="evidence at transcript level"/>
<keyword evidence="1" id="KW-0732">Signal</keyword>
<name>C9W4J9_9NEOP</name>
<accession>C9W4J9</accession>
<organism evidence="2">
    <name type="scientific">Reticulitermes chinensis</name>
    <dbReference type="NCBI Taxonomy" id="141911"/>
    <lineage>
        <taxon>Eukaryota</taxon>
        <taxon>Metazoa</taxon>
        <taxon>Ecdysozoa</taxon>
        <taxon>Arthropoda</taxon>
        <taxon>Hexapoda</taxon>
        <taxon>Insecta</taxon>
        <taxon>Pterygota</taxon>
        <taxon>Neoptera</taxon>
        <taxon>Polyneoptera</taxon>
        <taxon>Dictyoptera</taxon>
        <taxon>Blattodea</taxon>
        <taxon>Blattoidea</taxon>
        <taxon>Termitoidae</taxon>
        <taxon>Rhinotermitidae</taxon>
        <taxon>Reticulitermes</taxon>
        <taxon>Planifrontotermes</taxon>
    </lineage>
</organism>
<dbReference type="InterPro" id="IPR024723">
    <property type="entry name" value="Termicin"/>
</dbReference>
<feature type="chain" id="PRO_5003004291" evidence="1">
    <location>
        <begin position="20"/>
        <end position="62"/>
    </location>
</feature>
<dbReference type="GO" id="GO:0051707">
    <property type="term" value="P:response to other organism"/>
    <property type="evidence" value="ECO:0007669"/>
    <property type="project" value="UniProtKB-ARBA"/>
</dbReference>
<reference evidence="2" key="1">
    <citation type="journal article" date="2012" name="Genet. Mol. Res.">
        <title>Differences in numbers of termicins expressed in two termite species affected by fungal contamination of their environments.</title>
        <authorList>
            <person name="Xu P."/>
            <person name="Xhi M."/>
            <person name="Lai R."/>
            <person name="Chen X.X."/>
        </authorList>
    </citation>
    <scope>NUCLEOTIDE SEQUENCE</scope>
</reference>
<dbReference type="Pfam" id="PF11415">
    <property type="entry name" value="Toxin_37"/>
    <property type="match status" value="1"/>
</dbReference>
<feature type="signal peptide" evidence="1">
    <location>
        <begin position="1"/>
        <end position="19"/>
    </location>
</feature>
<dbReference type="EMBL" id="FJ184583">
    <property type="protein sequence ID" value="ACO36885.1"/>
    <property type="molecule type" value="mRNA"/>
</dbReference>
<dbReference type="InterPro" id="IPR036574">
    <property type="entry name" value="Scorpion_toxin-like_sf"/>
</dbReference>
<evidence type="ECO:0000256" key="1">
    <source>
        <dbReference type="SAM" id="SignalP"/>
    </source>
</evidence>